<reference evidence="1" key="1">
    <citation type="journal article" date="2014" name="Front. Microbiol.">
        <title>High frequency of phylogenetically diverse reductive dehalogenase-homologous genes in deep subseafloor sedimentary metagenomes.</title>
        <authorList>
            <person name="Kawai M."/>
            <person name="Futagami T."/>
            <person name="Toyoda A."/>
            <person name="Takaki Y."/>
            <person name="Nishi S."/>
            <person name="Hori S."/>
            <person name="Arai W."/>
            <person name="Tsubouchi T."/>
            <person name="Morono Y."/>
            <person name="Uchiyama I."/>
            <person name="Ito T."/>
            <person name="Fujiyama A."/>
            <person name="Inagaki F."/>
            <person name="Takami H."/>
        </authorList>
    </citation>
    <scope>NUCLEOTIDE SEQUENCE</scope>
    <source>
        <strain evidence="1">Expedition CK06-06</strain>
    </source>
</reference>
<sequence length="118" mass="13631">FLFGLFEFDSPFGGVRIDAQPEWPLPLDIQTMYDNGVIAPNVWGWVSRYRPDPYVGNPGTYALLIPEGQVWQHFFKLFIVNVDPSRSINCTRHLYMMAVLEQPRSVKARERLEAEGEN</sequence>
<accession>X1Q329</accession>
<gene>
    <name evidence="1" type="ORF">S06H3_41497</name>
</gene>
<protein>
    <submittedName>
        <fullName evidence="1">Uncharacterized protein</fullName>
    </submittedName>
</protein>
<dbReference type="EMBL" id="BARV01025579">
    <property type="protein sequence ID" value="GAI45460.1"/>
    <property type="molecule type" value="Genomic_DNA"/>
</dbReference>
<name>X1Q329_9ZZZZ</name>
<organism evidence="1">
    <name type="scientific">marine sediment metagenome</name>
    <dbReference type="NCBI Taxonomy" id="412755"/>
    <lineage>
        <taxon>unclassified sequences</taxon>
        <taxon>metagenomes</taxon>
        <taxon>ecological metagenomes</taxon>
    </lineage>
</organism>
<evidence type="ECO:0000313" key="1">
    <source>
        <dbReference type="EMBL" id="GAI45460.1"/>
    </source>
</evidence>
<dbReference type="AlphaFoldDB" id="X1Q329"/>
<proteinExistence type="predicted"/>
<feature type="non-terminal residue" evidence="1">
    <location>
        <position position="1"/>
    </location>
</feature>
<comment type="caution">
    <text evidence="1">The sequence shown here is derived from an EMBL/GenBank/DDBJ whole genome shotgun (WGS) entry which is preliminary data.</text>
</comment>